<feature type="chain" id="PRO_5030832649" description="Galactose oxidase" evidence="3">
    <location>
        <begin position="22"/>
        <end position="310"/>
    </location>
</feature>
<dbReference type="PANTHER" id="PTHR24412:SF441">
    <property type="entry name" value="KELCH-LIKE PROTEIN 28"/>
    <property type="match status" value="1"/>
</dbReference>
<evidence type="ECO:0008006" key="8">
    <source>
        <dbReference type="Google" id="ProtNLM"/>
    </source>
</evidence>
<evidence type="ECO:0000313" key="7">
    <source>
        <dbReference type="Proteomes" id="UP000619376"/>
    </source>
</evidence>
<sequence>MKNLLTGALLLGLTACGSSSPTPTPTPTKTVNDIVLTPTQLSLPLTTFDAGTYPLMSVLVGASIYFGNGSNSGTTQFLTRYDLSSNTFSSPLAVSTNVCFCGYSSKLVSDGVNIFYIANDATKYTASSNTWTTINYPTTARDNAGEAGVTYYNGNIYYLGGRTPSNLFKYYSIAQNSWFTAPNYLYATNRSQMAVYKDRIYVLGGTNAAKKMASFSTSTNTWTPLADTPFTVNASYDSIYTAVLGDDLYILQGETVYIYDLVKDVWATAPAKLSNLPSAANLFSDGQNLYIAGQNASRIPAVVKVVVSVK</sequence>
<dbReference type="Proteomes" id="UP000619376">
    <property type="component" value="Unassembled WGS sequence"/>
</dbReference>
<dbReference type="SUPFAM" id="SSF117281">
    <property type="entry name" value="Kelch motif"/>
    <property type="match status" value="1"/>
</dbReference>
<reference evidence="7" key="2">
    <citation type="journal article" date="2019" name="Int. J. Syst. Evol. Microbiol.">
        <title>The Global Catalogue of Microorganisms (GCM) 10K type strain sequencing project: providing services to taxonomists for standard genome sequencing and annotation.</title>
        <authorList>
            <consortium name="The Broad Institute Genomics Platform"/>
            <consortium name="The Broad Institute Genome Sequencing Center for Infectious Disease"/>
            <person name="Wu L."/>
            <person name="Ma J."/>
        </authorList>
    </citation>
    <scope>NUCLEOTIDE SEQUENCE [LARGE SCALE GENOMIC DNA]</scope>
    <source>
        <strain evidence="7">CGMCC 1.18437</strain>
    </source>
</reference>
<name>A0A7W8KJ37_9DEIO</name>
<proteinExistence type="predicted"/>
<keyword evidence="3" id="KW-0732">Signal</keyword>
<dbReference type="InterPro" id="IPR015915">
    <property type="entry name" value="Kelch-typ_b-propeller"/>
</dbReference>
<dbReference type="EMBL" id="JACHFK010000010">
    <property type="protein sequence ID" value="MBB5378098.1"/>
    <property type="molecule type" value="Genomic_DNA"/>
</dbReference>
<evidence type="ECO:0000313" key="5">
    <source>
        <dbReference type="EMBL" id="MBB5378098.1"/>
    </source>
</evidence>
<reference evidence="5 6" key="3">
    <citation type="submission" date="2020-08" db="EMBL/GenBank/DDBJ databases">
        <title>Genomic Encyclopedia of Type Strains, Phase IV (KMG-IV): sequencing the most valuable type-strain genomes for metagenomic binning, comparative biology and taxonomic classification.</title>
        <authorList>
            <person name="Goeker M."/>
        </authorList>
    </citation>
    <scope>NUCLEOTIDE SEQUENCE [LARGE SCALE GENOMIC DNA]</scope>
    <source>
        <strain evidence="5 6">DSM 27521</strain>
    </source>
</reference>
<evidence type="ECO:0000256" key="1">
    <source>
        <dbReference type="ARBA" id="ARBA00022441"/>
    </source>
</evidence>
<accession>A0A7W8KJ37</accession>
<evidence type="ECO:0000256" key="2">
    <source>
        <dbReference type="ARBA" id="ARBA00022737"/>
    </source>
</evidence>
<feature type="signal peptide" evidence="3">
    <location>
        <begin position="1"/>
        <end position="21"/>
    </location>
</feature>
<evidence type="ECO:0000256" key="3">
    <source>
        <dbReference type="SAM" id="SignalP"/>
    </source>
</evidence>
<dbReference type="Gene3D" id="2.120.10.80">
    <property type="entry name" value="Kelch-type beta propeller"/>
    <property type="match status" value="1"/>
</dbReference>
<keyword evidence="2" id="KW-0677">Repeat</keyword>
<evidence type="ECO:0000313" key="4">
    <source>
        <dbReference type="EMBL" id="GHF54422.1"/>
    </source>
</evidence>
<reference evidence="4" key="1">
    <citation type="journal article" date="2014" name="Int. J. Syst. Evol. Microbiol.">
        <title>Complete genome of a new Firmicutes species belonging to the dominant human colonic microbiota ('Ruminococcus bicirculans') reveals two chromosomes and a selective capacity to utilize plant glucans.</title>
        <authorList>
            <consortium name="NISC Comparative Sequencing Program"/>
            <person name="Wegmann U."/>
            <person name="Louis P."/>
            <person name="Goesmann A."/>
            <person name="Henrissat B."/>
            <person name="Duncan S.H."/>
            <person name="Flint H.J."/>
        </authorList>
    </citation>
    <scope>NUCLEOTIDE SEQUENCE</scope>
    <source>
        <strain evidence="4">CGMCC 1.18437</strain>
    </source>
</reference>
<dbReference type="PROSITE" id="PS51257">
    <property type="entry name" value="PROKAR_LIPOPROTEIN"/>
    <property type="match status" value="1"/>
</dbReference>
<organism evidence="5 6">
    <name type="scientific">Deinococcus metalli</name>
    <dbReference type="NCBI Taxonomy" id="1141878"/>
    <lineage>
        <taxon>Bacteria</taxon>
        <taxon>Thermotogati</taxon>
        <taxon>Deinococcota</taxon>
        <taxon>Deinococci</taxon>
        <taxon>Deinococcales</taxon>
        <taxon>Deinococcaceae</taxon>
        <taxon>Deinococcus</taxon>
    </lineage>
</organism>
<dbReference type="AlphaFoldDB" id="A0A7W8KJ37"/>
<keyword evidence="7" id="KW-1185">Reference proteome</keyword>
<gene>
    <name evidence="4" type="ORF">GCM10017781_33420</name>
    <name evidence="5" type="ORF">HNQ07_003599</name>
</gene>
<protein>
    <recommendedName>
        <fullName evidence="8">Galactose oxidase</fullName>
    </recommendedName>
</protein>
<comment type="caution">
    <text evidence="5">The sequence shown here is derived from an EMBL/GenBank/DDBJ whole genome shotgun (WGS) entry which is preliminary data.</text>
</comment>
<reference evidence="4" key="4">
    <citation type="submission" date="2024-05" db="EMBL/GenBank/DDBJ databases">
        <authorList>
            <person name="Sun Q."/>
            <person name="Zhou Y."/>
        </authorList>
    </citation>
    <scope>NUCLEOTIDE SEQUENCE</scope>
    <source>
        <strain evidence="4">CGMCC 1.18437</strain>
    </source>
</reference>
<evidence type="ECO:0000313" key="6">
    <source>
        <dbReference type="Proteomes" id="UP000539473"/>
    </source>
</evidence>
<dbReference type="RefSeq" id="WP_184114235.1">
    <property type="nucleotide sequence ID" value="NZ_BNAJ01000009.1"/>
</dbReference>
<dbReference type="PANTHER" id="PTHR24412">
    <property type="entry name" value="KELCH PROTEIN"/>
    <property type="match status" value="1"/>
</dbReference>
<dbReference type="EMBL" id="BNAJ01000009">
    <property type="protein sequence ID" value="GHF54422.1"/>
    <property type="molecule type" value="Genomic_DNA"/>
</dbReference>
<dbReference type="Proteomes" id="UP000539473">
    <property type="component" value="Unassembled WGS sequence"/>
</dbReference>
<keyword evidence="1" id="KW-0880">Kelch repeat</keyword>